<keyword evidence="4" id="KW-0812">Transmembrane</keyword>
<proteinExistence type="inferred from homology"/>
<feature type="transmembrane region" description="Helical" evidence="4">
    <location>
        <begin position="229"/>
        <end position="248"/>
    </location>
</feature>
<feature type="transmembrane region" description="Helical" evidence="4">
    <location>
        <begin position="427"/>
        <end position="447"/>
    </location>
</feature>
<organism evidence="6 7">
    <name type="scientific">[Candida] arabinofermentans NRRL YB-2248</name>
    <dbReference type="NCBI Taxonomy" id="983967"/>
    <lineage>
        <taxon>Eukaryota</taxon>
        <taxon>Fungi</taxon>
        <taxon>Dikarya</taxon>
        <taxon>Ascomycota</taxon>
        <taxon>Saccharomycotina</taxon>
        <taxon>Pichiomycetes</taxon>
        <taxon>Pichiales</taxon>
        <taxon>Pichiaceae</taxon>
        <taxon>Ogataea</taxon>
        <taxon>Ogataea/Candida clade</taxon>
    </lineage>
</organism>
<evidence type="ECO:0000256" key="4">
    <source>
        <dbReference type="SAM" id="Phobius"/>
    </source>
</evidence>
<accession>A0A1E4T3M4</accession>
<evidence type="ECO:0000256" key="1">
    <source>
        <dbReference type="ARBA" id="ARBA00004141"/>
    </source>
</evidence>
<feature type="transmembrane region" description="Helical" evidence="4">
    <location>
        <begin position="359"/>
        <end position="378"/>
    </location>
</feature>
<feature type="compositionally biased region" description="Basic and acidic residues" evidence="3">
    <location>
        <begin position="37"/>
        <end position="55"/>
    </location>
</feature>
<feature type="transmembrane region" description="Helical" evidence="4">
    <location>
        <begin position="140"/>
        <end position="157"/>
    </location>
</feature>
<dbReference type="Gene3D" id="1.20.1250.20">
    <property type="entry name" value="MFS general substrate transporter like domains"/>
    <property type="match status" value="2"/>
</dbReference>
<dbReference type="InterPro" id="IPR011701">
    <property type="entry name" value="MFS"/>
</dbReference>
<dbReference type="OrthoDB" id="6509908at2759"/>
<evidence type="ECO:0000256" key="3">
    <source>
        <dbReference type="SAM" id="MobiDB-lite"/>
    </source>
</evidence>
<dbReference type="PROSITE" id="PS50850">
    <property type="entry name" value="MFS"/>
    <property type="match status" value="1"/>
</dbReference>
<feature type="transmembrane region" description="Helical" evidence="4">
    <location>
        <begin position="329"/>
        <end position="347"/>
    </location>
</feature>
<feature type="transmembrane region" description="Helical" evidence="4">
    <location>
        <begin position="68"/>
        <end position="93"/>
    </location>
</feature>
<dbReference type="PANTHER" id="PTHR11360">
    <property type="entry name" value="MONOCARBOXYLATE TRANSPORTER"/>
    <property type="match status" value="1"/>
</dbReference>
<feature type="transmembrane region" description="Helical" evidence="4">
    <location>
        <begin position="295"/>
        <end position="317"/>
    </location>
</feature>
<feature type="region of interest" description="Disordered" evidence="3">
    <location>
        <begin position="1"/>
        <end position="62"/>
    </location>
</feature>
<keyword evidence="4" id="KW-1133">Transmembrane helix</keyword>
<evidence type="ECO:0000256" key="2">
    <source>
        <dbReference type="ARBA" id="ARBA00006727"/>
    </source>
</evidence>
<keyword evidence="7" id="KW-1185">Reference proteome</keyword>
<comment type="subcellular location">
    <subcellularLocation>
        <location evidence="1">Membrane</location>
        <topology evidence="1">Multi-pass membrane protein</topology>
    </subcellularLocation>
</comment>
<evidence type="ECO:0000313" key="7">
    <source>
        <dbReference type="Proteomes" id="UP000094801"/>
    </source>
</evidence>
<dbReference type="Pfam" id="PF07690">
    <property type="entry name" value="MFS_1"/>
    <property type="match status" value="1"/>
</dbReference>
<feature type="transmembrane region" description="Helical" evidence="4">
    <location>
        <begin position="163"/>
        <end position="188"/>
    </location>
</feature>
<feature type="domain" description="Major facilitator superfamily (MFS) profile" evidence="5">
    <location>
        <begin position="70"/>
        <end position="489"/>
    </location>
</feature>
<dbReference type="InterPro" id="IPR050327">
    <property type="entry name" value="Proton-linked_MCT"/>
</dbReference>
<sequence length="489" mass="53394">MNSVFDEHEEMPDNGIELTSQQPNSRKSNSVTHITKLRTDPEANHSDESHSRSNSEEEEEIDYPDGGLTAYTVLFGSFLGFTVDFGLVNSVGAVQSYLNQHQLAGVSSSLSSLIFSVFIAVSYISGIFSGVLFDEFGCKIPLMSGTILLFIGLFFTGECESVTAFVLVFGIVAGSACGLLMSPCGGLVTHYFMKKRAMCFAIATLGGSVGGILFPLLLSHLYTTVGFKWALRILSFVCTGLLLISFVLSKERLRPESSVIYSELPFGERCKVIFKNLYILSKKSIDFHALKDPKFFFCTLAAAFSELSLVCAITYYASFIVFLGYTETQANTMLTIMSAAGMFGRFFPGVLADRKLGPYNVMVVMIFFVGLSDLALWLGWCTNSKSLGSLYAFAIIYGFFSASVLSMTPACCSAISPTRDFGKRYATLSMVSGFFFLGGLTIGGVIIGHESTQSYKNFIVYSGVLALVGDFFWVVARYCIVGTKFNVKV</sequence>
<dbReference type="AlphaFoldDB" id="A0A1E4T3M4"/>
<evidence type="ECO:0000259" key="5">
    <source>
        <dbReference type="PROSITE" id="PS50850"/>
    </source>
</evidence>
<reference evidence="7" key="1">
    <citation type="submission" date="2016-04" db="EMBL/GenBank/DDBJ databases">
        <title>Comparative genomics of biotechnologically important yeasts.</title>
        <authorList>
            <consortium name="DOE Joint Genome Institute"/>
            <person name="Riley R."/>
            <person name="Haridas S."/>
            <person name="Wolfe K.H."/>
            <person name="Lopes M.R."/>
            <person name="Hittinger C.T."/>
            <person name="Goker M."/>
            <person name="Salamov A."/>
            <person name="Wisecaver J."/>
            <person name="Long T.M."/>
            <person name="Aerts A.L."/>
            <person name="Barry K."/>
            <person name="Choi C."/>
            <person name="Clum A."/>
            <person name="Coughlan A.Y."/>
            <person name="Deshpande S."/>
            <person name="Douglass A.P."/>
            <person name="Hanson S.J."/>
            <person name="Klenk H.-P."/>
            <person name="Labutti K."/>
            <person name="Lapidus A."/>
            <person name="Lindquist E."/>
            <person name="Lipzen A."/>
            <person name="Meier-Kolthoff J.P."/>
            <person name="Ohm R.A."/>
            <person name="Otillar R.P."/>
            <person name="Pangilinan J."/>
            <person name="Peng Y."/>
            <person name="Rokas A."/>
            <person name="Rosa C.A."/>
            <person name="Scheuner C."/>
            <person name="Sibirny A.A."/>
            <person name="Slot J.C."/>
            <person name="Stielow J.B."/>
            <person name="Sun H."/>
            <person name="Kurtzman C.P."/>
            <person name="Blackwell M."/>
            <person name="Grigoriev I.V."/>
            <person name="Jeffries T.W."/>
        </authorList>
    </citation>
    <scope>NUCLEOTIDE SEQUENCE [LARGE SCALE GENOMIC DNA]</scope>
    <source>
        <strain evidence="7">NRRL YB-2248</strain>
    </source>
</reference>
<keyword evidence="4" id="KW-0472">Membrane</keyword>
<dbReference type="InterPro" id="IPR036259">
    <property type="entry name" value="MFS_trans_sf"/>
</dbReference>
<dbReference type="GO" id="GO:0016020">
    <property type="term" value="C:membrane"/>
    <property type="evidence" value="ECO:0007669"/>
    <property type="project" value="UniProtKB-SubCell"/>
</dbReference>
<feature type="transmembrane region" description="Helical" evidence="4">
    <location>
        <begin position="200"/>
        <end position="223"/>
    </location>
</feature>
<dbReference type="GO" id="GO:0032218">
    <property type="term" value="P:riboflavin transport"/>
    <property type="evidence" value="ECO:0007669"/>
    <property type="project" value="TreeGrafter"/>
</dbReference>
<evidence type="ECO:0000313" key="6">
    <source>
        <dbReference type="EMBL" id="ODV86345.1"/>
    </source>
</evidence>
<dbReference type="PANTHER" id="PTHR11360:SF177">
    <property type="entry name" value="RIBOFLAVIN TRANSPORTER MCH5"/>
    <property type="match status" value="1"/>
</dbReference>
<dbReference type="InterPro" id="IPR020846">
    <property type="entry name" value="MFS_dom"/>
</dbReference>
<dbReference type="Proteomes" id="UP000094801">
    <property type="component" value="Unassembled WGS sequence"/>
</dbReference>
<protein>
    <recommendedName>
        <fullName evidence="5">Major facilitator superfamily (MFS) profile domain-containing protein</fullName>
    </recommendedName>
</protein>
<dbReference type="EMBL" id="KV453850">
    <property type="protein sequence ID" value="ODV86345.1"/>
    <property type="molecule type" value="Genomic_DNA"/>
</dbReference>
<feature type="compositionally biased region" description="Polar residues" evidence="3">
    <location>
        <begin position="17"/>
        <end position="33"/>
    </location>
</feature>
<feature type="transmembrane region" description="Helical" evidence="4">
    <location>
        <begin position="390"/>
        <end position="415"/>
    </location>
</feature>
<dbReference type="SUPFAM" id="SSF103473">
    <property type="entry name" value="MFS general substrate transporter"/>
    <property type="match status" value="1"/>
</dbReference>
<comment type="similarity">
    <text evidence="2">Belongs to the major facilitator superfamily. Monocarboxylate porter (TC 2.A.1.13) family.</text>
</comment>
<gene>
    <name evidence="6" type="ORF">CANARDRAFT_175255</name>
</gene>
<dbReference type="GO" id="GO:0022857">
    <property type="term" value="F:transmembrane transporter activity"/>
    <property type="evidence" value="ECO:0007669"/>
    <property type="project" value="InterPro"/>
</dbReference>
<name>A0A1E4T3M4_9ASCO</name>
<feature type="transmembrane region" description="Helical" evidence="4">
    <location>
        <begin position="113"/>
        <end position="133"/>
    </location>
</feature>
<feature type="transmembrane region" description="Helical" evidence="4">
    <location>
        <begin position="459"/>
        <end position="480"/>
    </location>
</feature>